<dbReference type="EMBL" id="JARK01001643">
    <property type="protein sequence ID" value="EYB84922.1"/>
    <property type="molecule type" value="Genomic_DNA"/>
</dbReference>
<evidence type="ECO:0000313" key="2">
    <source>
        <dbReference type="Proteomes" id="UP000024635"/>
    </source>
</evidence>
<dbReference type="Proteomes" id="UP000024635">
    <property type="component" value="Unassembled WGS sequence"/>
</dbReference>
<proteinExistence type="predicted"/>
<keyword evidence="2" id="KW-1185">Reference proteome</keyword>
<evidence type="ECO:0000313" key="1">
    <source>
        <dbReference type="EMBL" id="EYB84922.1"/>
    </source>
</evidence>
<accession>A0A016S3L5</accession>
<gene>
    <name evidence="1" type="primary">Acey_s0307.g2023</name>
    <name evidence="1" type="ORF">Y032_0307g2023</name>
</gene>
<name>A0A016S3L5_9BILA</name>
<comment type="caution">
    <text evidence="1">The sequence shown here is derived from an EMBL/GenBank/DDBJ whole genome shotgun (WGS) entry which is preliminary data.</text>
</comment>
<sequence>MMTMESIQSHVLRRLRREAHTSARLFLQRTWDIARGNFEILRENRRMSPTVDLEFWRGPVISHTKGSRRASQAANCNWLNLSNYFSDNLIIPDSILPMVYIKATSQGNSRSAHLLSPCLVQR</sequence>
<dbReference type="AlphaFoldDB" id="A0A016S3L5"/>
<reference evidence="2" key="1">
    <citation type="journal article" date="2015" name="Nat. Genet.">
        <title>The genome and transcriptome of the zoonotic hookworm Ancylostoma ceylanicum identify infection-specific gene families.</title>
        <authorList>
            <person name="Schwarz E.M."/>
            <person name="Hu Y."/>
            <person name="Antoshechkin I."/>
            <person name="Miller M.M."/>
            <person name="Sternberg P.W."/>
            <person name="Aroian R.V."/>
        </authorList>
    </citation>
    <scope>NUCLEOTIDE SEQUENCE</scope>
    <source>
        <strain evidence="2">HY135</strain>
    </source>
</reference>
<organism evidence="1 2">
    <name type="scientific">Ancylostoma ceylanicum</name>
    <dbReference type="NCBI Taxonomy" id="53326"/>
    <lineage>
        <taxon>Eukaryota</taxon>
        <taxon>Metazoa</taxon>
        <taxon>Ecdysozoa</taxon>
        <taxon>Nematoda</taxon>
        <taxon>Chromadorea</taxon>
        <taxon>Rhabditida</taxon>
        <taxon>Rhabditina</taxon>
        <taxon>Rhabditomorpha</taxon>
        <taxon>Strongyloidea</taxon>
        <taxon>Ancylostomatidae</taxon>
        <taxon>Ancylostomatinae</taxon>
        <taxon>Ancylostoma</taxon>
    </lineage>
</organism>
<protein>
    <submittedName>
        <fullName evidence="1">Uncharacterized protein</fullName>
    </submittedName>
</protein>